<dbReference type="STRING" id="1797197.A2Y75_04465"/>
<evidence type="ECO:0000313" key="3">
    <source>
        <dbReference type="Proteomes" id="UP000177876"/>
    </source>
</evidence>
<gene>
    <name evidence="2" type="ORF">A2Y75_04465</name>
</gene>
<protein>
    <submittedName>
        <fullName evidence="2">Uncharacterized protein</fullName>
    </submittedName>
</protein>
<keyword evidence="1" id="KW-0472">Membrane</keyword>
<keyword evidence="1" id="KW-0812">Transmembrane</keyword>
<evidence type="ECO:0000313" key="2">
    <source>
        <dbReference type="EMBL" id="OFW55976.1"/>
    </source>
</evidence>
<name>A0A1F2WGQ3_9ACTN</name>
<keyword evidence="1" id="KW-1133">Transmembrane helix</keyword>
<organism evidence="2 3">
    <name type="scientific">Candidatus Solincola sediminis</name>
    <dbReference type="NCBI Taxonomy" id="1797199"/>
    <lineage>
        <taxon>Bacteria</taxon>
        <taxon>Bacillati</taxon>
        <taxon>Actinomycetota</taxon>
        <taxon>Candidatus Geothermincolia</taxon>
        <taxon>Candidatus Geothermincolales</taxon>
        <taxon>Candidatus Geothermincolaceae</taxon>
        <taxon>Candidatus Solincola</taxon>
    </lineage>
</organism>
<dbReference type="AlphaFoldDB" id="A0A1F2WGQ3"/>
<dbReference type="Proteomes" id="UP000177876">
    <property type="component" value="Unassembled WGS sequence"/>
</dbReference>
<evidence type="ECO:0000256" key="1">
    <source>
        <dbReference type="SAM" id="Phobius"/>
    </source>
</evidence>
<sequence>MQCPKCGAGNPEGSEYCSLCLEKLPTNKPDYNADTTGVPTRSGSYVAPGEWRGDAELLSPGVSSVVGRKMRMLYIKLAIYGVLALGLAVWLVLSLTLWCNPSPGKQAAKLIQALNSRDSSAFTQLVLPEAQIQGEALYKEIIVTLGSDGRFENVGFSVSQADNYTARASISGGNITSGIYGPIDLGQFQNLVLVLENQQGKWYINPRDSILVPY</sequence>
<dbReference type="EMBL" id="MELK01000050">
    <property type="protein sequence ID" value="OFW55976.1"/>
    <property type="molecule type" value="Genomic_DNA"/>
</dbReference>
<accession>A0A1F2WGQ3</accession>
<proteinExistence type="predicted"/>
<reference evidence="2 3" key="1">
    <citation type="journal article" date="2016" name="Nat. Commun.">
        <title>Thousands of microbial genomes shed light on interconnected biogeochemical processes in an aquifer system.</title>
        <authorList>
            <person name="Anantharaman K."/>
            <person name="Brown C.T."/>
            <person name="Hug L.A."/>
            <person name="Sharon I."/>
            <person name="Castelle C.J."/>
            <person name="Probst A.J."/>
            <person name="Thomas B.C."/>
            <person name="Singh A."/>
            <person name="Wilkins M.J."/>
            <person name="Karaoz U."/>
            <person name="Brodie E.L."/>
            <person name="Williams K.H."/>
            <person name="Hubbard S.S."/>
            <person name="Banfield J.F."/>
        </authorList>
    </citation>
    <scope>NUCLEOTIDE SEQUENCE [LARGE SCALE GENOMIC DNA]</scope>
</reference>
<feature type="transmembrane region" description="Helical" evidence="1">
    <location>
        <begin position="77"/>
        <end position="98"/>
    </location>
</feature>
<comment type="caution">
    <text evidence="2">The sequence shown here is derived from an EMBL/GenBank/DDBJ whole genome shotgun (WGS) entry which is preliminary data.</text>
</comment>